<gene>
    <name evidence="1" type="ordered locus">Fbal_1571</name>
</gene>
<proteinExistence type="predicted"/>
<dbReference type="GeneID" id="67181786"/>
<protein>
    <submittedName>
        <fullName evidence="1">Uncharacterized protein</fullName>
    </submittedName>
</protein>
<dbReference type="Proteomes" id="UP000006683">
    <property type="component" value="Chromosome"/>
</dbReference>
<keyword evidence="2" id="KW-1185">Reference proteome</keyword>
<dbReference type="AlphaFoldDB" id="E1SPY0"/>
<dbReference type="KEGG" id="fbl:Fbal_1571"/>
<evidence type="ECO:0000313" key="1">
    <source>
        <dbReference type="EMBL" id="ADN75775.1"/>
    </source>
</evidence>
<accession>E1SPY0</accession>
<dbReference type="OrthoDB" id="7056944at2"/>
<dbReference type="EMBL" id="CP002209">
    <property type="protein sequence ID" value="ADN75775.1"/>
    <property type="molecule type" value="Genomic_DNA"/>
</dbReference>
<dbReference type="SUPFAM" id="SSF56935">
    <property type="entry name" value="Porins"/>
    <property type="match status" value="1"/>
</dbReference>
<dbReference type="RefSeq" id="WP_013345081.1">
    <property type="nucleotide sequence ID" value="NC_014541.1"/>
</dbReference>
<evidence type="ECO:0000313" key="2">
    <source>
        <dbReference type="Proteomes" id="UP000006683"/>
    </source>
</evidence>
<sequence>MRWLWLLLTALPLLCSARPYDDGFALKAGGFWASVDSSFGANIIGVGDPIRIDFESDLALEESKFSPFLELTYRFNDRHLLGLNYITLHRDARSVESEKSYEFTWEGETYQVNAGAFVSSQLDIDIYQLMYGYTLYSSEQFGVIGTLGAHVMDIDARIGGQLEVVSDEGTNTITETDAIGKVTAPLPNFGIVLAWQAMERLLVAFNAQYLSVSFDSYDGRLLDMRLQASYYVTPQLALGLAWQDYDIQVDEERQFSNVDINFNYHGPAFMVIYEF</sequence>
<dbReference type="HOGENOM" id="CLU_072800_0_0_6"/>
<dbReference type="eggNOG" id="COG3637">
    <property type="taxonomic scope" value="Bacteria"/>
</dbReference>
<organism evidence="1 2">
    <name type="scientific">Ferrimonas balearica (strain DSM 9799 / CCM 4581 / KCTC 23876 / PAT)</name>
    <dbReference type="NCBI Taxonomy" id="550540"/>
    <lineage>
        <taxon>Bacteria</taxon>
        <taxon>Pseudomonadati</taxon>
        <taxon>Pseudomonadota</taxon>
        <taxon>Gammaproteobacteria</taxon>
        <taxon>Alteromonadales</taxon>
        <taxon>Ferrimonadaceae</taxon>
        <taxon>Ferrimonas</taxon>
    </lineage>
</organism>
<reference evidence="1 2" key="1">
    <citation type="journal article" date="2010" name="Stand. Genomic Sci.">
        <title>Complete genome sequence of Ferrimonas balearica type strain (PAT).</title>
        <authorList>
            <person name="Nolan M."/>
            <person name="Sikorski J."/>
            <person name="Davenport K."/>
            <person name="Lucas S."/>
            <person name="Glavina Del Rio T."/>
            <person name="Tice H."/>
            <person name="Cheng J."/>
            <person name="Goodwin L."/>
            <person name="Pitluck S."/>
            <person name="Liolios K."/>
            <person name="Ivanova N."/>
            <person name="Mavromatis K."/>
            <person name="Ovchinnikova G."/>
            <person name="Pati A."/>
            <person name="Chen A."/>
            <person name="Palaniappan K."/>
            <person name="Land M."/>
            <person name="Hauser L."/>
            <person name="Chang Y."/>
            <person name="Jeffries C."/>
            <person name="Tapia R."/>
            <person name="Brettin T."/>
            <person name="Detter J."/>
            <person name="Han C."/>
            <person name="Yasawong M."/>
            <person name="Rohde M."/>
            <person name="Tindall B."/>
            <person name="Goker M."/>
            <person name="Woyke T."/>
            <person name="Bristow J."/>
            <person name="Eisen J."/>
            <person name="Markowitz V."/>
            <person name="Hugenholtz P."/>
            <person name="Kyrpides N."/>
            <person name="Klenk H."/>
            <person name="Lapidus A."/>
        </authorList>
    </citation>
    <scope>NUCLEOTIDE SEQUENCE [LARGE SCALE GENOMIC DNA]</scope>
    <source>
        <strain evidence="2">DSM 9799 / CCM 4581 / KCTC 23876 / PAT</strain>
    </source>
</reference>
<name>E1SPY0_FERBD</name>
<dbReference type="STRING" id="550540.Fbal_1571"/>